<reference evidence="2 3" key="1">
    <citation type="journal article" date="2019" name="Int. J. Syst. Evol. Microbiol.">
        <title>The Global Catalogue of Microorganisms (GCM) 10K type strain sequencing project: providing services to taxonomists for standard genome sequencing and annotation.</title>
        <authorList>
            <consortium name="The Broad Institute Genomics Platform"/>
            <consortium name="The Broad Institute Genome Sequencing Center for Infectious Disease"/>
            <person name="Wu L."/>
            <person name="Ma J."/>
        </authorList>
    </citation>
    <scope>NUCLEOTIDE SEQUENCE [LARGE SCALE GENOMIC DNA]</scope>
    <source>
        <strain evidence="2 3">JCM 10696</strain>
    </source>
</reference>
<dbReference type="Proteomes" id="UP001500665">
    <property type="component" value="Unassembled WGS sequence"/>
</dbReference>
<keyword evidence="3" id="KW-1185">Reference proteome</keyword>
<evidence type="ECO:0000313" key="2">
    <source>
        <dbReference type="EMBL" id="GAA0946458.1"/>
    </source>
</evidence>
<evidence type="ECO:0000256" key="1">
    <source>
        <dbReference type="SAM" id="Coils"/>
    </source>
</evidence>
<keyword evidence="1" id="KW-0175">Coiled coil</keyword>
<dbReference type="EMBL" id="BAAAHH010000006">
    <property type="protein sequence ID" value="GAA0946458.1"/>
    <property type="molecule type" value="Genomic_DNA"/>
</dbReference>
<comment type="caution">
    <text evidence="2">The sequence shown here is derived from an EMBL/GenBank/DDBJ whole genome shotgun (WGS) entry which is preliminary data.</text>
</comment>
<evidence type="ECO:0000313" key="3">
    <source>
        <dbReference type="Proteomes" id="UP001500665"/>
    </source>
</evidence>
<protein>
    <submittedName>
        <fullName evidence="2">Uncharacterized protein</fullName>
    </submittedName>
</protein>
<gene>
    <name evidence="2" type="ORF">GCM10009550_21120</name>
</gene>
<name>A0ABN1QS93_9ACTN</name>
<feature type="coiled-coil region" evidence="1">
    <location>
        <begin position="204"/>
        <end position="238"/>
    </location>
</feature>
<sequence>MAKLTAEQKRARALARARREALEWEERDRRSREQAELWKREGTYLTYEEYQAGEPCRGCGEPLLDRAGPGRTNMVDAESIALKEQDEERYRQRHGACRSHRWTVEGSMTLHCGHCCPPPPMSPGQIERVRQIFAPSGGRKPDLRELDDWDQTLTCGHVVKVRVHQSNHRPSLAVADCGECGERRGIVESVRIGPSNDPEGHIKRERLNADLRAAQAKLERQRKAAEKTEQLIEQLSAQLGDGPSE</sequence>
<dbReference type="RefSeq" id="WP_344239335.1">
    <property type="nucleotide sequence ID" value="NZ_BAAAHH010000006.1"/>
</dbReference>
<accession>A0ABN1QS93</accession>
<proteinExistence type="predicted"/>
<organism evidence="2 3">
    <name type="scientific">Actinocorallia libanotica</name>
    <dbReference type="NCBI Taxonomy" id="46162"/>
    <lineage>
        <taxon>Bacteria</taxon>
        <taxon>Bacillati</taxon>
        <taxon>Actinomycetota</taxon>
        <taxon>Actinomycetes</taxon>
        <taxon>Streptosporangiales</taxon>
        <taxon>Thermomonosporaceae</taxon>
        <taxon>Actinocorallia</taxon>
    </lineage>
</organism>